<dbReference type="EMBL" id="JBBMFJ010000003">
    <property type="protein sequence ID" value="MEQ2562136.1"/>
    <property type="molecule type" value="Genomic_DNA"/>
</dbReference>
<evidence type="ECO:0000313" key="12">
    <source>
        <dbReference type="Proteomes" id="UP001437460"/>
    </source>
</evidence>
<keyword evidence="12" id="KW-1185">Reference proteome</keyword>
<keyword evidence="2" id="KW-0813">Transport</keyword>
<dbReference type="PANTHER" id="PTHR32507:SF7">
    <property type="entry name" value="K(+)_H(+) ANTIPORTER NHAP2"/>
    <property type="match status" value="1"/>
</dbReference>
<comment type="subcellular location">
    <subcellularLocation>
        <location evidence="1">Cell membrane</location>
        <topology evidence="1">Multi-pass membrane protein</topology>
    </subcellularLocation>
</comment>
<organism evidence="11 12">
    <name type="scientific">Ventrimonas faecis</name>
    <dbReference type="NCBI Taxonomy" id="3133170"/>
    <lineage>
        <taxon>Bacteria</taxon>
        <taxon>Bacillati</taxon>
        <taxon>Bacillota</taxon>
        <taxon>Clostridia</taxon>
        <taxon>Lachnospirales</taxon>
        <taxon>Lachnospiraceae</taxon>
        <taxon>Ventrimonas</taxon>
    </lineage>
</organism>
<feature type="transmembrane region" description="Helical" evidence="9">
    <location>
        <begin position="328"/>
        <end position="349"/>
    </location>
</feature>
<dbReference type="Pfam" id="PF02080">
    <property type="entry name" value="TrkA_C"/>
    <property type="match status" value="2"/>
</dbReference>
<dbReference type="RefSeq" id="WP_349228487.1">
    <property type="nucleotide sequence ID" value="NZ_JBBMFJ010000003.1"/>
</dbReference>
<dbReference type="InterPro" id="IPR006153">
    <property type="entry name" value="Cation/H_exchanger_TM"/>
</dbReference>
<feature type="transmembrane region" description="Helical" evidence="9">
    <location>
        <begin position="30"/>
        <end position="50"/>
    </location>
</feature>
<evidence type="ECO:0000256" key="6">
    <source>
        <dbReference type="ARBA" id="ARBA00022989"/>
    </source>
</evidence>
<dbReference type="SUPFAM" id="SSF116726">
    <property type="entry name" value="TrkA C-terminal domain-like"/>
    <property type="match status" value="2"/>
</dbReference>
<keyword evidence="5 9" id="KW-0812">Transmembrane</keyword>
<dbReference type="Proteomes" id="UP001437460">
    <property type="component" value="Unassembled WGS sequence"/>
</dbReference>
<feature type="transmembrane region" description="Helical" evidence="9">
    <location>
        <begin position="87"/>
        <end position="112"/>
    </location>
</feature>
<proteinExistence type="predicted"/>
<dbReference type="InterPro" id="IPR006037">
    <property type="entry name" value="RCK_C"/>
</dbReference>
<dbReference type="Gene3D" id="1.20.1530.20">
    <property type="match status" value="1"/>
</dbReference>
<feature type="transmembrane region" description="Helical" evidence="9">
    <location>
        <begin position="187"/>
        <end position="206"/>
    </location>
</feature>
<gene>
    <name evidence="11" type="ORF">WMO41_02915</name>
</gene>
<dbReference type="PANTHER" id="PTHR32507">
    <property type="entry name" value="NA(+)/H(+) ANTIPORTER 1"/>
    <property type="match status" value="1"/>
</dbReference>
<reference evidence="11 12" key="1">
    <citation type="submission" date="2024-03" db="EMBL/GenBank/DDBJ databases">
        <title>Human intestinal bacterial collection.</title>
        <authorList>
            <person name="Pauvert C."/>
            <person name="Hitch T.C.A."/>
            <person name="Clavel T."/>
        </authorList>
    </citation>
    <scope>NUCLEOTIDE SEQUENCE [LARGE SCALE GENOMIC DNA]</scope>
    <source>
        <strain evidence="11 12">CLA-AP-H27</strain>
    </source>
</reference>
<feature type="transmembrane region" description="Helical" evidence="9">
    <location>
        <begin position="267"/>
        <end position="286"/>
    </location>
</feature>
<evidence type="ECO:0000256" key="2">
    <source>
        <dbReference type="ARBA" id="ARBA00022448"/>
    </source>
</evidence>
<feature type="transmembrane region" description="Helical" evidence="9">
    <location>
        <begin position="118"/>
        <end position="136"/>
    </location>
</feature>
<keyword evidence="8 9" id="KW-0472">Membrane</keyword>
<dbReference type="Gene3D" id="3.30.70.1450">
    <property type="entry name" value="Regulator of K+ conductance, C-terminal domain"/>
    <property type="match status" value="2"/>
</dbReference>
<evidence type="ECO:0000256" key="9">
    <source>
        <dbReference type="SAM" id="Phobius"/>
    </source>
</evidence>
<protein>
    <submittedName>
        <fullName evidence="11">Potassium/proton antiporter</fullName>
    </submittedName>
</protein>
<evidence type="ECO:0000313" key="11">
    <source>
        <dbReference type="EMBL" id="MEQ2562136.1"/>
    </source>
</evidence>
<dbReference type="PROSITE" id="PS51202">
    <property type="entry name" value="RCK_C"/>
    <property type="match status" value="2"/>
</dbReference>
<dbReference type="NCBIfam" id="NF003716">
    <property type="entry name" value="PRK05326.1-3"/>
    <property type="match status" value="1"/>
</dbReference>
<feature type="transmembrane region" description="Helical" evidence="9">
    <location>
        <begin position="56"/>
        <end position="75"/>
    </location>
</feature>
<feature type="domain" description="RCK C-terminal" evidence="10">
    <location>
        <begin position="460"/>
        <end position="529"/>
    </location>
</feature>
<evidence type="ECO:0000256" key="8">
    <source>
        <dbReference type="ARBA" id="ARBA00023136"/>
    </source>
</evidence>
<feature type="transmembrane region" description="Helical" evidence="9">
    <location>
        <begin position="213"/>
        <end position="231"/>
    </location>
</feature>
<dbReference type="NCBIfam" id="NF003715">
    <property type="entry name" value="PRK05326.1-2"/>
    <property type="match status" value="1"/>
</dbReference>
<keyword evidence="6 9" id="KW-1133">Transmembrane helix</keyword>
<evidence type="ECO:0000256" key="5">
    <source>
        <dbReference type="ARBA" id="ARBA00022692"/>
    </source>
</evidence>
<feature type="transmembrane region" description="Helical" evidence="9">
    <location>
        <begin position="355"/>
        <end position="379"/>
    </location>
</feature>
<accession>A0ABV1HIK0</accession>
<evidence type="ECO:0000256" key="4">
    <source>
        <dbReference type="ARBA" id="ARBA00022475"/>
    </source>
</evidence>
<keyword evidence="3" id="KW-0050">Antiport</keyword>
<evidence type="ECO:0000259" key="10">
    <source>
        <dbReference type="PROSITE" id="PS51202"/>
    </source>
</evidence>
<dbReference type="Pfam" id="PF00999">
    <property type="entry name" value="Na_H_Exchanger"/>
    <property type="match status" value="1"/>
</dbReference>
<keyword evidence="4" id="KW-1003">Cell membrane</keyword>
<name>A0ABV1HIK0_9FIRM</name>
<keyword evidence="7" id="KW-0406">Ion transport</keyword>
<feature type="transmembrane region" description="Helical" evidence="9">
    <location>
        <begin position="6"/>
        <end position="23"/>
    </location>
</feature>
<feature type="transmembrane region" description="Helical" evidence="9">
    <location>
        <begin position="292"/>
        <end position="316"/>
    </location>
</feature>
<evidence type="ECO:0000256" key="1">
    <source>
        <dbReference type="ARBA" id="ARBA00004651"/>
    </source>
</evidence>
<feature type="domain" description="RCK C-terminal" evidence="10">
    <location>
        <begin position="394"/>
        <end position="459"/>
    </location>
</feature>
<evidence type="ECO:0000256" key="3">
    <source>
        <dbReference type="ARBA" id="ARBA00022449"/>
    </source>
</evidence>
<evidence type="ECO:0000256" key="7">
    <source>
        <dbReference type="ARBA" id="ARBA00023065"/>
    </source>
</evidence>
<dbReference type="InterPro" id="IPR038770">
    <property type="entry name" value="Na+/solute_symporter_sf"/>
</dbReference>
<comment type="caution">
    <text evidence="11">The sequence shown here is derived from an EMBL/GenBank/DDBJ whole genome shotgun (WGS) entry which is preliminary data.</text>
</comment>
<sequence length="529" mass="57700">MNQIILLVGVVIMICVLMGRVTSRLAVPSLLIFIGLGMLFGEDGIFRIVFDDYGVTETICSVSLIFIIFYGGFGTNVKEAKSVAAKALLLSTLGVALTTGFVGVFVHLALHLPWLESFLVGSVMASTDAASVFNILRTKKLDLKYHTASLLELESGSNDPVSYMLTVVFLAMMSGKEVPLPLMLAQQIGFGLLCGAAAGRLAVWCMDRFSFQIAEGNTIFAVAAMLVSYALPQVIGGNGYLAVYLCGIIMGNSRIPEKRNLMHVFDTVTGIAQMMIFFLLGLLAIHSELPAVLFPAALITLFLTVVARPAAVAAILLPFRSHLRQVGVVSWAGLRGAASIVFAIMAVLSEVPMRYNLYNLVFCVVLLSIAVQGTFLPLVSEKLHMIDRNMDVRRTFNDYEEESSIHFVKTHIQEGHLFCNKKVRDISLPPEMLIVMILRGEEKRIPNGDTLLLAGDLLILAAPEFTEGENLILREKTAVKGDKWTGKTLKEVPLSKGTLVVSVRRGEETLIPAGDTRIQEGDTLIIAKY</sequence>
<dbReference type="InterPro" id="IPR036721">
    <property type="entry name" value="RCK_C_sf"/>
</dbReference>